<dbReference type="Proteomes" id="UP001229081">
    <property type="component" value="Unassembled WGS sequence"/>
</dbReference>
<gene>
    <name evidence="1" type="ORF">QXL92_02645</name>
</gene>
<sequence length="293" mass="32736">MAHYVVTIDGVDYVIGDVWSEQDAIEQAFDRSGKEWSSVDDLVCDSWRPATVREALTDAYGDDWQVENYRNGLSHVANVAERREVTRTTDGTFPSFHTDYVPVLVIRGTENRDVHGYDDPVSISNYRALYDRWSELEGLSNGPYSNCDVIALDLDKPAPFDLIDVLESLAQYPVIDEEEWSMVEQELIQEHYDSYGRNDVLDSVAEAIGLDSRSDLTDAAESIVDRLVWEGILDYGCGGGYPTMIDSSACDFGAKSIAWYVANRLGTVVEVKSQNGYGDSVSLDLTPENLVRQ</sequence>
<name>A0AAJ1W1F6_9MYCO</name>
<dbReference type="EMBL" id="JAUFSA010000001">
    <property type="protein sequence ID" value="MDP7733656.1"/>
    <property type="molecule type" value="Genomic_DNA"/>
</dbReference>
<dbReference type="RefSeq" id="WP_306254577.1">
    <property type="nucleotide sequence ID" value="NZ_JAUFSA010000001.1"/>
</dbReference>
<evidence type="ECO:0000313" key="2">
    <source>
        <dbReference type="Proteomes" id="UP001229081"/>
    </source>
</evidence>
<evidence type="ECO:0000313" key="1">
    <source>
        <dbReference type="EMBL" id="MDP7733656.1"/>
    </source>
</evidence>
<organism evidence="1 2">
    <name type="scientific">Mycobacterium paragordonae</name>
    <dbReference type="NCBI Taxonomy" id="1389713"/>
    <lineage>
        <taxon>Bacteria</taxon>
        <taxon>Bacillati</taxon>
        <taxon>Actinomycetota</taxon>
        <taxon>Actinomycetes</taxon>
        <taxon>Mycobacteriales</taxon>
        <taxon>Mycobacteriaceae</taxon>
        <taxon>Mycobacterium</taxon>
    </lineage>
</organism>
<dbReference type="AlphaFoldDB" id="A0AAJ1W1F6"/>
<accession>A0AAJ1W1F6</accession>
<proteinExistence type="predicted"/>
<comment type="caution">
    <text evidence="1">The sequence shown here is derived from an EMBL/GenBank/DDBJ whole genome shotgun (WGS) entry which is preliminary data.</text>
</comment>
<protein>
    <submittedName>
        <fullName evidence="1">Uncharacterized protein</fullName>
    </submittedName>
</protein>
<reference evidence="1" key="1">
    <citation type="submission" date="2023-06" db="EMBL/GenBank/DDBJ databases">
        <title>Identification of two novel mycobacterium reveal diversities and complexities of Mycobacterium gordonae clade.</title>
        <authorList>
            <person name="Matsumoto Y."/>
            <person name="Nakamura S."/>
            <person name="Motooka D."/>
            <person name="Fukushima K."/>
        </authorList>
    </citation>
    <scope>NUCLEOTIDE SEQUENCE</scope>
    <source>
        <strain evidence="1">TY812</strain>
    </source>
</reference>